<dbReference type="EMBL" id="DVHI01000069">
    <property type="protein sequence ID" value="HIR62927.1"/>
    <property type="molecule type" value="Genomic_DNA"/>
</dbReference>
<gene>
    <name evidence="6" type="ORF">IAC94_05340</name>
</gene>
<keyword evidence="4" id="KW-0732">Signal</keyword>
<evidence type="ECO:0000256" key="2">
    <source>
        <dbReference type="SAM" id="Coils"/>
    </source>
</evidence>
<dbReference type="InterPro" id="IPR006665">
    <property type="entry name" value="OmpA-like"/>
</dbReference>
<dbReference type="AlphaFoldDB" id="A0A9D1E1L7"/>
<sequence>MKRFYLVTLAVTLLSATTLLAQEKKDTSAVDPKPSVAGFVTNKFWDNWEISIGGGTGAALFGKQNLGSAGDYFGGLGSISVTKWLHPVFGLRAVLEGGSYSSVNADLEKKSWPYMALHADFMMNLSNWIGGYKEHRVYYAVPYFGMGYMASNIGRKAQEANDFPYLNQNFVVSYGLLNKFRVSNSIDVNLEIGGLLGKNDISPVRTKESGPFLTSLNATVGISYRFGKRDFERGAAGYTLDEIEALKREAERAAEQAQAQNTVNEDLSDDLAQAQKDAAAAQQRASEAEKQLADAQAELEALKKQQALDAATPEETIFFGYEVWGLDAVDMTALQELAGKILAGPKDYVYTITGYADFSTGARSNNIAIAQKRAQSVYDYLVSLGVPAGQLTHQGAGPDTQPFNGRGNQSVTIR</sequence>
<feature type="region of interest" description="Disordered" evidence="3">
    <location>
        <begin position="393"/>
        <end position="414"/>
    </location>
</feature>
<evidence type="ECO:0000313" key="6">
    <source>
        <dbReference type="EMBL" id="HIR62927.1"/>
    </source>
</evidence>
<dbReference type="PANTHER" id="PTHR30329:SF21">
    <property type="entry name" value="LIPOPROTEIN YIAD-RELATED"/>
    <property type="match status" value="1"/>
</dbReference>
<proteinExistence type="predicted"/>
<evidence type="ECO:0000256" key="1">
    <source>
        <dbReference type="PROSITE-ProRule" id="PRU00473"/>
    </source>
</evidence>
<dbReference type="InterPro" id="IPR050330">
    <property type="entry name" value="Bact_OuterMem_StrucFunc"/>
</dbReference>
<organism evidence="6 7">
    <name type="scientific">Candidatus Coprenecus avistercoris</name>
    <dbReference type="NCBI Taxonomy" id="2840730"/>
    <lineage>
        <taxon>Bacteria</taxon>
        <taxon>Pseudomonadati</taxon>
        <taxon>Bacteroidota</taxon>
        <taxon>Bacteroidia</taxon>
        <taxon>Bacteroidales</taxon>
        <taxon>Rikenellaceae</taxon>
        <taxon>Rikenellaceae incertae sedis</taxon>
        <taxon>Candidatus Coprenecus</taxon>
    </lineage>
</organism>
<dbReference type="Pfam" id="PF00691">
    <property type="entry name" value="OmpA"/>
    <property type="match status" value="1"/>
</dbReference>
<dbReference type="SUPFAM" id="SSF56954">
    <property type="entry name" value="Outer membrane efflux proteins (OEP)"/>
    <property type="match status" value="1"/>
</dbReference>
<dbReference type="GO" id="GO:0016020">
    <property type="term" value="C:membrane"/>
    <property type="evidence" value="ECO:0007669"/>
    <property type="project" value="UniProtKB-UniRule"/>
</dbReference>
<evidence type="ECO:0000313" key="7">
    <source>
        <dbReference type="Proteomes" id="UP000886744"/>
    </source>
</evidence>
<evidence type="ECO:0000256" key="3">
    <source>
        <dbReference type="SAM" id="MobiDB-lite"/>
    </source>
</evidence>
<evidence type="ECO:0000256" key="4">
    <source>
        <dbReference type="SAM" id="SignalP"/>
    </source>
</evidence>
<reference evidence="6" key="1">
    <citation type="submission" date="2020-10" db="EMBL/GenBank/DDBJ databases">
        <authorList>
            <person name="Gilroy R."/>
        </authorList>
    </citation>
    <scope>NUCLEOTIDE SEQUENCE</scope>
    <source>
        <strain evidence="6">ChiHjej13B12-12457</strain>
    </source>
</reference>
<feature type="coiled-coil region" evidence="2">
    <location>
        <begin position="240"/>
        <end position="305"/>
    </location>
</feature>
<feature type="signal peptide" evidence="4">
    <location>
        <begin position="1"/>
        <end position="21"/>
    </location>
</feature>
<name>A0A9D1E1L7_9BACT</name>
<feature type="chain" id="PRO_5039380235" evidence="4">
    <location>
        <begin position="22"/>
        <end position="414"/>
    </location>
</feature>
<evidence type="ECO:0000259" key="5">
    <source>
        <dbReference type="PROSITE" id="PS51123"/>
    </source>
</evidence>
<dbReference type="Gene3D" id="3.30.1330.60">
    <property type="entry name" value="OmpA-like domain"/>
    <property type="match status" value="1"/>
</dbReference>
<protein>
    <submittedName>
        <fullName evidence="6">OmpA family protein</fullName>
    </submittedName>
</protein>
<dbReference type="SUPFAM" id="SSF103088">
    <property type="entry name" value="OmpA-like"/>
    <property type="match status" value="1"/>
</dbReference>
<dbReference type="Proteomes" id="UP000886744">
    <property type="component" value="Unassembled WGS sequence"/>
</dbReference>
<dbReference type="PANTHER" id="PTHR30329">
    <property type="entry name" value="STATOR ELEMENT OF FLAGELLAR MOTOR COMPLEX"/>
    <property type="match status" value="1"/>
</dbReference>
<comment type="caution">
    <text evidence="6">The sequence shown here is derived from an EMBL/GenBank/DDBJ whole genome shotgun (WGS) entry which is preliminary data.</text>
</comment>
<dbReference type="InterPro" id="IPR036737">
    <property type="entry name" value="OmpA-like_sf"/>
</dbReference>
<dbReference type="CDD" id="cd07185">
    <property type="entry name" value="OmpA_C-like"/>
    <property type="match status" value="1"/>
</dbReference>
<keyword evidence="1" id="KW-0472">Membrane</keyword>
<feature type="domain" description="OmpA-like" evidence="5">
    <location>
        <begin position="306"/>
        <end position="414"/>
    </location>
</feature>
<accession>A0A9D1E1L7</accession>
<reference evidence="6" key="2">
    <citation type="journal article" date="2021" name="PeerJ">
        <title>Extensive microbial diversity within the chicken gut microbiome revealed by metagenomics and culture.</title>
        <authorList>
            <person name="Gilroy R."/>
            <person name="Ravi A."/>
            <person name="Getino M."/>
            <person name="Pursley I."/>
            <person name="Horton D.L."/>
            <person name="Alikhan N.F."/>
            <person name="Baker D."/>
            <person name="Gharbi K."/>
            <person name="Hall N."/>
            <person name="Watson M."/>
            <person name="Adriaenssens E.M."/>
            <person name="Foster-Nyarko E."/>
            <person name="Jarju S."/>
            <person name="Secka A."/>
            <person name="Antonio M."/>
            <person name="Oren A."/>
            <person name="Chaudhuri R.R."/>
            <person name="La Ragione R."/>
            <person name="Hildebrand F."/>
            <person name="Pallen M.J."/>
        </authorList>
    </citation>
    <scope>NUCLEOTIDE SEQUENCE</scope>
    <source>
        <strain evidence="6">ChiHjej13B12-12457</strain>
    </source>
</reference>
<keyword evidence="2" id="KW-0175">Coiled coil</keyword>
<feature type="compositionally biased region" description="Polar residues" evidence="3">
    <location>
        <begin position="401"/>
        <end position="414"/>
    </location>
</feature>
<dbReference type="PROSITE" id="PS51123">
    <property type="entry name" value="OMPA_2"/>
    <property type="match status" value="1"/>
</dbReference>